<reference evidence="1" key="1">
    <citation type="submission" date="2020-12" db="EMBL/GenBank/DDBJ databases">
        <authorList>
            <person name="Iha C."/>
        </authorList>
    </citation>
    <scope>NUCLEOTIDE SEQUENCE</scope>
</reference>
<dbReference type="EMBL" id="CAJHUC010000311">
    <property type="protein sequence ID" value="CAD7695141.1"/>
    <property type="molecule type" value="Genomic_DNA"/>
</dbReference>
<keyword evidence="2" id="KW-1185">Reference proteome</keyword>
<dbReference type="GO" id="GO:0070652">
    <property type="term" value="C:HAUS complex"/>
    <property type="evidence" value="ECO:0007669"/>
    <property type="project" value="InterPro"/>
</dbReference>
<name>A0A8S1IV47_9CHLO</name>
<sequence>MRTISRLPGRSWRSRGEVDIEGQELSPEDLKLLYSVRTSLQVAAAAQGLRLPAPSCTSTARAACGQHVQAQGADSVCSSLAGTTDHILGITGQQLVLRNLQVNEAKRTNALLTPILEQRLADRTRMLYEWCIDDEMCCEPDADVPKAIEKHMVSKVAAIAASWPANQSAVLNVAKNYKECMDQQVEAWRNLKGIIDHHVHGSEIECYKAQLDCLESQLETTGKLVERCDAELKEVTYTTDSVQALQKVSEVLDAEESTLHARLNQLQVQLQQYQNLGEPMMGVAQEYQKIRGQVEETKHTVDQFNMLLSELDEQKEGMSP</sequence>
<dbReference type="GO" id="GO:0051225">
    <property type="term" value="P:spindle assembly"/>
    <property type="evidence" value="ECO:0007669"/>
    <property type="project" value="InterPro"/>
</dbReference>
<evidence type="ECO:0000313" key="2">
    <source>
        <dbReference type="Proteomes" id="UP000708148"/>
    </source>
</evidence>
<evidence type="ECO:0000313" key="1">
    <source>
        <dbReference type="EMBL" id="CAD7695141.1"/>
    </source>
</evidence>
<dbReference type="Proteomes" id="UP000708148">
    <property type="component" value="Unassembled WGS sequence"/>
</dbReference>
<gene>
    <name evidence="1" type="ORF">OSTQU699_LOCUS502</name>
</gene>
<organism evidence="1 2">
    <name type="scientific">Ostreobium quekettii</name>
    <dbReference type="NCBI Taxonomy" id="121088"/>
    <lineage>
        <taxon>Eukaryota</taxon>
        <taxon>Viridiplantae</taxon>
        <taxon>Chlorophyta</taxon>
        <taxon>core chlorophytes</taxon>
        <taxon>Ulvophyceae</taxon>
        <taxon>TCBD clade</taxon>
        <taxon>Bryopsidales</taxon>
        <taxon>Ostreobineae</taxon>
        <taxon>Ostreobiaceae</taxon>
        <taxon>Ostreobium</taxon>
    </lineage>
</organism>
<dbReference type="InterPro" id="IPR029327">
    <property type="entry name" value="HAUS4"/>
</dbReference>
<dbReference type="PANTHER" id="PTHR16219">
    <property type="entry name" value="AUGMIN SUBUNIT 4 FAMILY MEMBER"/>
    <property type="match status" value="1"/>
</dbReference>
<dbReference type="AlphaFoldDB" id="A0A8S1IV47"/>
<dbReference type="GO" id="GO:0051011">
    <property type="term" value="F:microtubule minus-end binding"/>
    <property type="evidence" value="ECO:0007669"/>
    <property type="project" value="TreeGrafter"/>
</dbReference>
<dbReference type="PANTHER" id="PTHR16219:SF1">
    <property type="entry name" value="HAUS AUGMIN-LIKE COMPLEX SUBUNIT 4"/>
    <property type="match status" value="1"/>
</dbReference>
<comment type="caution">
    <text evidence="1">The sequence shown here is derived from an EMBL/GenBank/DDBJ whole genome shotgun (WGS) entry which is preliminary data.</text>
</comment>
<accession>A0A8S1IV47</accession>
<dbReference type="Pfam" id="PF14735">
    <property type="entry name" value="HAUS4"/>
    <property type="match status" value="1"/>
</dbReference>
<protein>
    <submittedName>
        <fullName evidence="1">Uncharacterized protein</fullName>
    </submittedName>
</protein>
<proteinExistence type="predicted"/>